<evidence type="ECO:0000256" key="1">
    <source>
        <dbReference type="SAM" id="MobiDB-lite"/>
    </source>
</evidence>
<feature type="region of interest" description="Disordered" evidence="1">
    <location>
        <begin position="252"/>
        <end position="353"/>
    </location>
</feature>
<dbReference type="InterPro" id="IPR036047">
    <property type="entry name" value="F-box-like_dom_sf"/>
</dbReference>
<sequence length="353" mass="40715">LSKIGRLFTLRRVVNLWLCNINSFAIPSILQSHPNPTSIPCLLHRPQLHCVNQSIFQMAKSKIAAAKKVVKKKPAVKKAAVKKAVVKKPAAKKPVARKRAVRGPSARSLKSKGWHAVKRDKSAVALLPQEAVRLPSSVVRKPFDNMKDYFDQIPAEILDKIMSYIEKDQVTLAVLSVTCKRFANEWSNRTESRKVDLRGRVIDIYGNAFTLHSLLGLWIPDMHYHWLANKFLTTETMLEDWRMYQIETEDAKERGREIKRRRREKKECARERARDKRLKKKNDQMNEDHPDWYDSSDSESESSIDFNNEDEPILMSEDSESEEDKEDEEDSDSFIYDDDARAGDWAARNGFTG</sequence>
<dbReference type="AlphaFoldDB" id="A0A132B849"/>
<feature type="non-terminal residue" evidence="2">
    <location>
        <position position="1"/>
    </location>
</feature>
<evidence type="ECO:0008006" key="4">
    <source>
        <dbReference type="Google" id="ProtNLM"/>
    </source>
</evidence>
<dbReference type="InParanoid" id="A0A132B849"/>
<feature type="compositionally biased region" description="Basic and acidic residues" evidence="1">
    <location>
        <begin position="265"/>
        <end position="274"/>
    </location>
</feature>
<dbReference type="GeneID" id="28831374"/>
<accession>A0A132B849</accession>
<reference evidence="2 3" key="1">
    <citation type="submission" date="2015-10" db="EMBL/GenBank/DDBJ databases">
        <title>Full genome of DAOMC 229536 Phialocephala scopiformis, a fungal endophyte of spruce producing the potent anti-insectan compound rugulosin.</title>
        <authorList>
            <consortium name="DOE Joint Genome Institute"/>
            <person name="Walker A.K."/>
            <person name="Frasz S.L."/>
            <person name="Seifert K.A."/>
            <person name="Miller J.D."/>
            <person name="Mondo S.J."/>
            <person name="Labutti K."/>
            <person name="Lipzen A."/>
            <person name="Dockter R."/>
            <person name="Kennedy M."/>
            <person name="Grigoriev I.V."/>
            <person name="Spatafora J.W."/>
        </authorList>
    </citation>
    <scope>NUCLEOTIDE SEQUENCE [LARGE SCALE GENOMIC DNA]</scope>
    <source>
        <strain evidence="2 3">CBS 120377</strain>
    </source>
</reference>
<keyword evidence="3" id="KW-1185">Reference proteome</keyword>
<proteinExistence type="predicted"/>
<organism evidence="2 3">
    <name type="scientific">Mollisia scopiformis</name>
    <name type="common">Conifer needle endophyte fungus</name>
    <name type="synonym">Phialocephala scopiformis</name>
    <dbReference type="NCBI Taxonomy" id="149040"/>
    <lineage>
        <taxon>Eukaryota</taxon>
        <taxon>Fungi</taxon>
        <taxon>Dikarya</taxon>
        <taxon>Ascomycota</taxon>
        <taxon>Pezizomycotina</taxon>
        <taxon>Leotiomycetes</taxon>
        <taxon>Helotiales</taxon>
        <taxon>Mollisiaceae</taxon>
        <taxon>Mollisia</taxon>
    </lineage>
</organism>
<dbReference type="SUPFAM" id="SSF81383">
    <property type="entry name" value="F-box domain"/>
    <property type="match status" value="1"/>
</dbReference>
<dbReference type="KEGG" id="psco:LY89DRAFT_764773"/>
<dbReference type="RefSeq" id="XP_018062943.1">
    <property type="nucleotide sequence ID" value="XM_018221648.1"/>
</dbReference>
<gene>
    <name evidence="2" type="ORF">LY89DRAFT_764773</name>
</gene>
<protein>
    <recommendedName>
        <fullName evidence="4">F-box domain-containing protein</fullName>
    </recommendedName>
</protein>
<dbReference type="EMBL" id="KQ947435">
    <property type="protein sequence ID" value="KUJ08588.1"/>
    <property type="molecule type" value="Genomic_DNA"/>
</dbReference>
<evidence type="ECO:0000313" key="3">
    <source>
        <dbReference type="Proteomes" id="UP000070700"/>
    </source>
</evidence>
<dbReference type="Proteomes" id="UP000070700">
    <property type="component" value="Unassembled WGS sequence"/>
</dbReference>
<feature type="compositionally biased region" description="Low complexity" evidence="1">
    <location>
        <begin position="343"/>
        <end position="353"/>
    </location>
</feature>
<feature type="compositionally biased region" description="Acidic residues" evidence="1">
    <location>
        <begin position="294"/>
        <end position="337"/>
    </location>
</feature>
<feature type="compositionally biased region" description="Basic and acidic residues" evidence="1">
    <location>
        <begin position="281"/>
        <end position="292"/>
    </location>
</feature>
<name>A0A132B849_MOLSC</name>
<evidence type="ECO:0000313" key="2">
    <source>
        <dbReference type="EMBL" id="KUJ08588.1"/>
    </source>
</evidence>